<dbReference type="Gene3D" id="2.60.40.10">
    <property type="entry name" value="Immunoglobulins"/>
    <property type="match status" value="2"/>
</dbReference>
<evidence type="ECO:0000256" key="5">
    <source>
        <dbReference type="ARBA" id="ARBA00023136"/>
    </source>
</evidence>
<keyword evidence="3" id="KW-0732">Signal</keyword>
<dbReference type="OrthoDB" id="8634471at2759"/>
<dbReference type="InterPro" id="IPR003530">
    <property type="entry name" value="Hematopoietin_rcpt_L_F3_CS"/>
</dbReference>
<gene>
    <name evidence="11" type="ORF">DPX16_6645</name>
</gene>
<dbReference type="InterPro" id="IPR015321">
    <property type="entry name" value="TypeI_recpt_CBD"/>
</dbReference>
<dbReference type="PROSITE" id="PS01354">
    <property type="entry name" value="HEMATOPO_REC_L_F3"/>
    <property type="match status" value="1"/>
</dbReference>
<dbReference type="Proteomes" id="UP000281406">
    <property type="component" value="Unassembled WGS sequence"/>
</dbReference>
<dbReference type="CDD" id="cd00063">
    <property type="entry name" value="FN3"/>
    <property type="match status" value="1"/>
</dbReference>
<dbReference type="InterPro" id="IPR013783">
    <property type="entry name" value="Ig-like_fold"/>
</dbReference>
<dbReference type="GO" id="GO:0016064">
    <property type="term" value="P:immunoglobulin mediated immune response"/>
    <property type="evidence" value="ECO:0007669"/>
    <property type="project" value="TreeGrafter"/>
</dbReference>
<protein>
    <submittedName>
        <fullName evidence="11">Interleukin-6 receptor subunit alpha</fullName>
    </submittedName>
</protein>
<evidence type="ECO:0000256" key="8">
    <source>
        <dbReference type="ARBA" id="ARBA00023180"/>
    </source>
</evidence>
<keyword evidence="12" id="KW-1185">Reference proteome</keyword>
<feature type="transmembrane region" description="Helical" evidence="9">
    <location>
        <begin position="483"/>
        <end position="507"/>
    </location>
</feature>
<evidence type="ECO:0000256" key="1">
    <source>
        <dbReference type="ARBA" id="ARBA00004479"/>
    </source>
</evidence>
<dbReference type="PANTHER" id="PTHR23037:SF22">
    <property type="entry name" value="CYTOKINE RECEPTOR COMMON SUBUNIT BETA"/>
    <property type="match status" value="1"/>
</dbReference>
<evidence type="ECO:0000313" key="12">
    <source>
        <dbReference type="Proteomes" id="UP000281406"/>
    </source>
</evidence>
<accession>A0A3N0YQ91</accession>
<keyword evidence="2 9" id="KW-0812">Transmembrane</keyword>
<dbReference type="SMART" id="SM00060">
    <property type="entry name" value="FN3"/>
    <property type="match status" value="1"/>
</dbReference>
<dbReference type="Pfam" id="PF09240">
    <property type="entry name" value="IL6Ra-bind"/>
    <property type="match status" value="1"/>
</dbReference>
<keyword evidence="4 9" id="KW-1133">Transmembrane helix</keyword>
<dbReference type="Pfam" id="PF00041">
    <property type="entry name" value="fn3"/>
    <property type="match status" value="1"/>
</dbReference>
<keyword evidence="5 9" id="KW-0472">Membrane</keyword>
<name>A0A3N0YQ91_ANAGA</name>
<dbReference type="PANTHER" id="PTHR23037">
    <property type="entry name" value="CYTOKINE RECEPTOR"/>
    <property type="match status" value="1"/>
</dbReference>
<evidence type="ECO:0000313" key="11">
    <source>
        <dbReference type="EMBL" id="ROL48150.1"/>
    </source>
</evidence>
<evidence type="ECO:0000256" key="2">
    <source>
        <dbReference type="ARBA" id="ARBA00022692"/>
    </source>
</evidence>
<dbReference type="EMBL" id="RJVU01032893">
    <property type="protein sequence ID" value="ROL48150.1"/>
    <property type="molecule type" value="Genomic_DNA"/>
</dbReference>
<evidence type="ECO:0000256" key="4">
    <source>
        <dbReference type="ARBA" id="ARBA00022989"/>
    </source>
</evidence>
<keyword evidence="6" id="KW-1015">Disulfide bond</keyword>
<dbReference type="GO" id="GO:0004896">
    <property type="term" value="F:cytokine receptor activity"/>
    <property type="evidence" value="ECO:0007669"/>
    <property type="project" value="InterPro"/>
</dbReference>
<dbReference type="InterPro" id="IPR036116">
    <property type="entry name" value="FN3_sf"/>
</dbReference>
<evidence type="ECO:0000256" key="7">
    <source>
        <dbReference type="ARBA" id="ARBA00023170"/>
    </source>
</evidence>
<evidence type="ECO:0000259" key="10">
    <source>
        <dbReference type="PROSITE" id="PS50853"/>
    </source>
</evidence>
<keyword evidence="8" id="KW-0325">Glycoprotein</keyword>
<dbReference type="GO" id="GO:0009897">
    <property type="term" value="C:external side of plasma membrane"/>
    <property type="evidence" value="ECO:0007669"/>
    <property type="project" value="TreeGrafter"/>
</dbReference>
<comment type="subcellular location">
    <subcellularLocation>
        <location evidence="1">Membrane</location>
        <topology evidence="1">Single-pass type I membrane protein</topology>
    </subcellularLocation>
</comment>
<dbReference type="PROSITE" id="PS50853">
    <property type="entry name" value="FN3"/>
    <property type="match status" value="1"/>
</dbReference>
<organism evidence="11 12">
    <name type="scientific">Anabarilius grahami</name>
    <name type="common">Kanglang fish</name>
    <name type="synonym">Barilius grahami</name>
    <dbReference type="NCBI Taxonomy" id="495550"/>
    <lineage>
        <taxon>Eukaryota</taxon>
        <taxon>Metazoa</taxon>
        <taxon>Chordata</taxon>
        <taxon>Craniata</taxon>
        <taxon>Vertebrata</taxon>
        <taxon>Euteleostomi</taxon>
        <taxon>Actinopterygii</taxon>
        <taxon>Neopterygii</taxon>
        <taxon>Teleostei</taxon>
        <taxon>Ostariophysi</taxon>
        <taxon>Cypriniformes</taxon>
        <taxon>Xenocyprididae</taxon>
        <taxon>Xenocypridinae</taxon>
        <taxon>Xenocypridinae incertae sedis</taxon>
        <taxon>Anabarilius</taxon>
    </lineage>
</organism>
<proteinExistence type="predicted"/>
<comment type="caution">
    <text evidence="11">The sequence shown here is derived from an EMBL/GenBank/DDBJ whole genome shotgun (WGS) entry which is preliminary data.</text>
</comment>
<dbReference type="SUPFAM" id="SSF49265">
    <property type="entry name" value="Fibronectin type III"/>
    <property type="match status" value="2"/>
</dbReference>
<dbReference type="InterPro" id="IPR003961">
    <property type="entry name" value="FN3_dom"/>
</dbReference>
<evidence type="ECO:0000256" key="3">
    <source>
        <dbReference type="ARBA" id="ARBA00022729"/>
    </source>
</evidence>
<evidence type="ECO:0000256" key="9">
    <source>
        <dbReference type="SAM" id="Phobius"/>
    </source>
</evidence>
<keyword evidence="7 11" id="KW-0675">Receptor</keyword>
<sequence length="588" mass="66207">MFLFGVFSAIKVQSAQEEELCPRQEPLPGVLVLKLGSNVVLRCRGHVTVDDVPLASASVMNKKYRNKQREDITVSWTSKRVYANATQITSMKGDATSGTYQKTGMYSKTKGDTTVTMKPPVIIRKEQSTSRVLRAVSQTAGDEEEAFGITTGTDPDQDDYEDYDYEEEGSRVTRGIKKRTRWTLNGRQVHVGVERGGILRRPHLSWADAGNYSCYRGERLISTFKIRVGVPPERRKVYCYRKFHTSKVRCDWTSKHPITPRPLCYLLLNRGSFGNITRVPCSFSRSRCWCAFPVEEGDKALHVAKLCVSNTAGSAISSELSFKLHDIIKPDPPRNVSVRPVEGQKHILNVSWSYPSSWKHGYYVLHFELRYRPQLAEKYQSGLIYDKVERHQTWTIYDALPHTQYEVQLRAKDEFDGVWSNWTDTFLAVTWSAPETTASSENITLEPFEMFPEGSEGSGGSGEDPGVGSVVIVRADDIGYATVWLIVSCVFGLCFLVALTMLIVFFFRNRLHFMSRIGKQTLPFTSLLHSSHPLPAPAASEQLPEEGKSLMLPPKLSQQHFLPVEQEGIHLHNMDYFLSPGTGLGGSD</sequence>
<evidence type="ECO:0000256" key="6">
    <source>
        <dbReference type="ARBA" id="ARBA00023157"/>
    </source>
</evidence>
<dbReference type="AlphaFoldDB" id="A0A3N0YQ91"/>
<feature type="domain" description="Fibronectin type-III" evidence="10">
    <location>
        <begin position="332"/>
        <end position="435"/>
    </location>
</feature>
<reference evidence="11 12" key="1">
    <citation type="submission" date="2018-10" db="EMBL/GenBank/DDBJ databases">
        <title>Genome assembly for a Yunnan-Guizhou Plateau 3E fish, Anabarilius grahami (Regan), and its evolutionary and genetic applications.</title>
        <authorList>
            <person name="Jiang W."/>
        </authorList>
    </citation>
    <scope>NUCLEOTIDE SEQUENCE [LARGE SCALE GENOMIC DNA]</scope>
    <source>
        <strain evidence="11">AG-KIZ</strain>
        <tissue evidence="11">Muscle</tissue>
    </source>
</reference>